<dbReference type="PROSITE" id="PS00409">
    <property type="entry name" value="PROKAR_NTER_METHYL"/>
    <property type="match status" value="1"/>
</dbReference>
<evidence type="ECO:0000256" key="8">
    <source>
        <dbReference type="SAM" id="Phobius"/>
    </source>
</evidence>
<proteinExistence type="predicted"/>
<dbReference type="STRING" id="1173111.SAMN05444955_105175"/>
<dbReference type="NCBIfam" id="TIGR02532">
    <property type="entry name" value="IV_pilin_GFxxxE"/>
    <property type="match status" value="1"/>
</dbReference>
<dbReference type="InterPro" id="IPR045584">
    <property type="entry name" value="Pilin-like"/>
</dbReference>
<dbReference type="SUPFAM" id="SSF54523">
    <property type="entry name" value="Pili subunits"/>
    <property type="match status" value="1"/>
</dbReference>
<dbReference type="Gene3D" id="3.30.700.10">
    <property type="entry name" value="Glycoprotein, Type 4 Pilin"/>
    <property type="match status" value="1"/>
</dbReference>
<dbReference type="PANTHER" id="PTHR30093:SF44">
    <property type="entry name" value="TYPE II SECRETION SYSTEM CORE PROTEIN G"/>
    <property type="match status" value="1"/>
</dbReference>
<accession>A0A1H8DH14</accession>
<reference evidence="9 10" key="1">
    <citation type="submission" date="2016-10" db="EMBL/GenBank/DDBJ databases">
        <authorList>
            <person name="de Groot N.N."/>
        </authorList>
    </citation>
    <scope>NUCLEOTIDE SEQUENCE [LARGE SCALE GENOMIC DNA]</scope>
    <source>
        <strain evidence="9 10">DSM 46701</strain>
    </source>
</reference>
<comment type="subcellular location">
    <subcellularLocation>
        <location evidence="2">Cell surface</location>
    </subcellularLocation>
    <subcellularLocation>
        <location evidence="1">Membrane</location>
        <topology evidence="1">Single-pass membrane protein</topology>
    </subcellularLocation>
</comment>
<dbReference type="InterPro" id="IPR012902">
    <property type="entry name" value="N_methyl_site"/>
</dbReference>
<keyword evidence="4 8" id="KW-0812">Transmembrane</keyword>
<evidence type="ECO:0000256" key="2">
    <source>
        <dbReference type="ARBA" id="ARBA00004241"/>
    </source>
</evidence>
<evidence type="ECO:0000313" key="9">
    <source>
        <dbReference type="EMBL" id="SEN06475.1"/>
    </source>
</evidence>
<evidence type="ECO:0000256" key="4">
    <source>
        <dbReference type="ARBA" id="ARBA00022692"/>
    </source>
</evidence>
<evidence type="ECO:0000256" key="6">
    <source>
        <dbReference type="ARBA" id="ARBA00023136"/>
    </source>
</evidence>
<dbReference type="EMBL" id="FOCQ01000005">
    <property type="protein sequence ID" value="SEN06475.1"/>
    <property type="molecule type" value="Genomic_DNA"/>
</dbReference>
<dbReference type="GO" id="GO:0030420">
    <property type="term" value="P:establishment of competence for transformation"/>
    <property type="evidence" value="ECO:0007669"/>
    <property type="project" value="UniProtKB-KW"/>
</dbReference>
<dbReference type="GO" id="GO:0016020">
    <property type="term" value="C:membrane"/>
    <property type="evidence" value="ECO:0007669"/>
    <property type="project" value="UniProtKB-SubCell"/>
</dbReference>
<evidence type="ECO:0000256" key="5">
    <source>
        <dbReference type="ARBA" id="ARBA00022989"/>
    </source>
</evidence>
<keyword evidence="6 8" id="KW-0472">Membrane</keyword>
<feature type="transmembrane region" description="Helical" evidence="8">
    <location>
        <begin position="12"/>
        <end position="33"/>
    </location>
</feature>
<keyword evidence="7" id="KW-0178">Competence</keyword>
<organism evidence="9 10">
    <name type="scientific">Lihuaxuella thermophila</name>
    <dbReference type="NCBI Taxonomy" id="1173111"/>
    <lineage>
        <taxon>Bacteria</taxon>
        <taxon>Bacillati</taxon>
        <taxon>Bacillota</taxon>
        <taxon>Bacilli</taxon>
        <taxon>Bacillales</taxon>
        <taxon>Thermoactinomycetaceae</taxon>
        <taxon>Lihuaxuella</taxon>
    </lineage>
</organism>
<dbReference type="PANTHER" id="PTHR30093">
    <property type="entry name" value="GENERAL SECRETION PATHWAY PROTEIN G"/>
    <property type="match status" value="1"/>
</dbReference>
<keyword evidence="3" id="KW-0488">Methylation</keyword>
<evidence type="ECO:0000256" key="3">
    <source>
        <dbReference type="ARBA" id="ARBA00022481"/>
    </source>
</evidence>
<evidence type="ECO:0000313" key="10">
    <source>
        <dbReference type="Proteomes" id="UP000199695"/>
    </source>
</evidence>
<dbReference type="RefSeq" id="WP_170839796.1">
    <property type="nucleotide sequence ID" value="NZ_FOCQ01000005.1"/>
</dbReference>
<dbReference type="AlphaFoldDB" id="A0A1H8DH14"/>
<protein>
    <submittedName>
        <fullName evidence="9">General secretion pathway protein G</fullName>
    </submittedName>
</protein>
<gene>
    <name evidence="9" type="ORF">SAMN05444955_105175</name>
</gene>
<dbReference type="Proteomes" id="UP000199695">
    <property type="component" value="Unassembled WGS sequence"/>
</dbReference>
<keyword evidence="5 8" id="KW-1133">Transmembrane helix</keyword>
<evidence type="ECO:0000256" key="1">
    <source>
        <dbReference type="ARBA" id="ARBA00004167"/>
    </source>
</evidence>
<dbReference type="Pfam" id="PF07963">
    <property type="entry name" value="N_methyl"/>
    <property type="match status" value="1"/>
</dbReference>
<name>A0A1H8DH14_9BACL</name>
<sequence length="113" mass="12526">MNRKHRICDERGFTLIEMLVVLFIIGLIIAIALPNLKAAGEKAKVKADEANRKLISAQADNFYLEYGEYPASVEELVKAGYLRSVPSCPGGQGKYVINRSPKVSSEKRVVCKK</sequence>
<evidence type="ECO:0000256" key="7">
    <source>
        <dbReference type="ARBA" id="ARBA00023287"/>
    </source>
</evidence>
<dbReference type="GO" id="GO:0009986">
    <property type="term" value="C:cell surface"/>
    <property type="evidence" value="ECO:0007669"/>
    <property type="project" value="UniProtKB-SubCell"/>
</dbReference>
<keyword evidence="10" id="KW-1185">Reference proteome</keyword>